<dbReference type="EC" id="3.1.3.71" evidence="1"/>
<dbReference type="Proteomes" id="UP000726170">
    <property type="component" value="Unassembled WGS sequence"/>
</dbReference>
<proteinExistence type="inferred from homology"/>
<comment type="similarity">
    <text evidence="1">Belongs to the ComB family.</text>
</comment>
<dbReference type="InterPro" id="IPR005238">
    <property type="entry name" value="ComB-like"/>
</dbReference>
<evidence type="ECO:0000256" key="1">
    <source>
        <dbReference type="HAMAP-Rule" id="MF_00490"/>
    </source>
</evidence>
<dbReference type="HAMAP" id="MF_00490">
    <property type="entry name" value="ComB"/>
    <property type="match status" value="1"/>
</dbReference>
<dbReference type="Pfam" id="PF04029">
    <property type="entry name" value="2-ph_phosp"/>
    <property type="match status" value="1"/>
</dbReference>
<evidence type="ECO:0000313" key="2">
    <source>
        <dbReference type="EMBL" id="MBU5486290.1"/>
    </source>
</evidence>
<evidence type="ECO:0000313" key="3">
    <source>
        <dbReference type="Proteomes" id="UP000726170"/>
    </source>
</evidence>
<sequence length="232" mass="25685">MKIDVMISADHINKEEVIGKTIVVIDILRATSVITTAINNGCKEVIPVIEIEEALAIANEGECILGGERKALKIDGFNCSNSPLEYTQDIVNNKRLIMTTSNGTKAIKRCEGAKNILIGAMINAKAVSDKVLNLEEDIVIVNAGTYGQFSIDDFICSGYIIHCILDQNPKVELTDIAKTALFIYKQSTDLSFIKEATHYNRIEELGLLKDLEYCCQKDIIDIVPEYIDGRIK</sequence>
<keyword evidence="3" id="KW-1185">Reference proteome</keyword>
<keyword evidence="1" id="KW-0460">Magnesium</keyword>
<accession>A0ABS6EMP9</accession>
<name>A0ABS6EMP9_9CLOT</name>
<dbReference type="RefSeq" id="WP_216440895.1">
    <property type="nucleotide sequence ID" value="NZ_JAHLQF010000005.1"/>
</dbReference>
<comment type="catalytic activity">
    <reaction evidence="1">
        <text>(2R)-O-phospho-3-sulfolactate + H2O = (2R)-3-sulfolactate + phosphate</text>
        <dbReference type="Rhea" id="RHEA:23416"/>
        <dbReference type="ChEBI" id="CHEBI:15377"/>
        <dbReference type="ChEBI" id="CHEBI:15597"/>
        <dbReference type="ChEBI" id="CHEBI:43474"/>
        <dbReference type="ChEBI" id="CHEBI:58738"/>
        <dbReference type="EC" id="3.1.3.71"/>
    </reaction>
</comment>
<dbReference type="PANTHER" id="PTHR37311:SF1">
    <property type="entry name" value="2-PHOSPHOSULFOLACTATE PHOSPHATASE-RELATED"/>
    <property type="match status" value="1"/>
</dbReference>
<dbReference type="NCBIfam" id="NF002055">
    <property type="entry name" value="PRK00886.1-4"/>
    <property type="match status" value="1"/>
</dbReference>
<dbReference type="EMBL" id="JAHLQF010000005">
    <property type="protein sequence ID" value="MBU5486290.1"/>
    <property type="molecule type" value="Genomic_DNA"/>
</dbReference>
<reference evidence="2 3" key="1">
    <citation type="submission" date="2021-06" db="EMBL/GenBank/DDBJ databases">
        <authorList>
            <person name="Sun Q."/>
            <person name="Li D."/>
        </authorList>
    </citation>
    <scope>NUCLEOTIDE SEQUENCE [LARGE SCALE GENOMIC DNA]</scope>
    <source>
        <strain evidence="2 3">MSJ-11</strain>
    </source>
</reference>
<keyword evidence="1" id="KW-0378">Hydrolase</keyword>
<protein>
    <recommendedName>
        <fullName evidence="1">Probable 2-phosphosulfolactate phosphatase</fullName>
        <ecNumber evidence="1">3.1.3.71</ecNumber>
    </recommendedName>
</protein>
<organism evidence="2 3">
    <name type="scientific">Clostridium mobile</name>
    <dbReference type="NCBI Taxonomy" id="2841512"/>
    <lineage>
        <taxon>Bacteria</taxon>
        <taxon>Bacillati</taxon>
        <taxon>Bacillota</taxon>
        <taxon>Clostridia</taxon>
        <taxon>Eubacteriales</taxon>
        <taxon>Clostridiaceae</taxon>
        <taxon>Clostridium</taxon>
    </lineage>
</organism>
<comment type="cofactor">
    <cofactor evidence="1">
        <name>Mg(2+)</name>
        <dbReference type="ChEBI" id="CHEBI:18420"/>
    </cofactor>
</comment>
<dbReference type="PANTHER" id="PTHR37311">
    <property type="entry name" value="2-PHOSPHOSULFOLACTATE PHOSPHATASE-RELATED"/>
    <property type="match status" value="1"/>
</dbReference>
<gene>
    <name evidence="1" type="primary">comB</name>
    <name evidence="2" type="ORF">KQI86_18435</name>
</gene>
<comment type="caution">
    <text evidence="2">The sequence shown here is derived from an EMBL/GenBank/DDBJ whole genome shotgun (WGS) entry which is preliminary data.</text>
</comment>